<feature type="transmembrane region" description="Helical" evidence="1">
    <location>
        <begin position="52"/>
        <end position="72"/>
    </location>
</feature>
<gene>
    <name evidence="2" type="ORF">C7H79_11095</name>
</gene>
<keyword evidence="1" id="KW-0812">Transmembrane</keyword>
<evidence type="ECO:0000313" key="2">
    <source>
        <dbReference type="EMBL" id="PSJ16901.1"/>
    </source>
</evidence>
<keyword evidence="1" id="KW-0472">Membrane</keyword>
<keyword evidence="3" id="KW-1185">Reference proteome</keyword>
<feature type="transmembrane region" description="Helical" evidence="1">
    <location>
        <begin position="21"/>
        <end position="40"/>
    </location>
</feature>
<evidence type="ECO:0000256" key="1">
    <source>
        <dbReference type="SAM" id="Phobius"/>
    </source>
</evidence>
<dbReference type="Proteomes" id="UP000241912">
    <property type="component" value="Unassembled WGS sequence"/>
</dbReference>
<sequence length="86" mass="9469">MNKRIHLPYPVWSSRHKASEEIILCSPMVLIYNVCIAEIVDNGLSFSRSLTALGFFILVLAATSKFASLCVLRAGIFLGFKYGSDG</sequence>
<reference evidence="2 3" key="1">
    <citation type="submission" date="2018-03" db="EMBL/GenBank/DDBJ databases">
        <title>Draft genome of Nitrosomonas supralitoralis APG5.</title>
        <authorList>
            <person name="Urakawa H."/>
            <person name="Lopez J.V."/>
        </authorList>
    </citation>
    <scope>NUCLEOTIDE SEQUENCE [LARGE SCALE GENOMIC DNA]</scope>
    <source>
        <strain evidence="2 3">APG5</strain>
    </source>
</reference>
<proteinExistence type="predicted"/>
<dbReference type="EMBL" id="PXXU01000033">
    <property type="protein sequence ID" value="PSJ16901.1"/>
    <property type="molecule type" value="Genomic_DNA"/>
</dbReference>
<organism evidence="2 3">
    <name type="scientific">Nitrosomonas supralitoralis</name>
    <dbReference type="NCBI Taxonomy" id="2116706"/>
    <lineage>
        <taxon>Bacteria</taxon>
        <taxon>Pseudomonadati</taxon>
        <taxon>Pseudomonadota</taxon>
        <taxon>Betaproteobacteria</taxon>
        <taxon>Nitrosomonadales</taxon>
        <taxon>Nitrosomonadaceae</taxon>
        <taxon>Nitrosomonas</taxon>
    </lineage>
</organism>
<dbReference type="AlphaFoldDB" id="A0A2P7NTV7"/>
<keyword evidence="1" id="KW-1133">Transmembrane helix</keyword>
<comment type="caution">
    <text evidence="2">The sequence shown here is derived from an EMBL/GenBank/DDBJ whole genome shotgun (WGS) entry which is preliminary data.</text>
</comment>
<evidence type="ECO:0000313" key="3">
    <source>
        <dbReference type="Proteomes" id="UP000241912"/>
    </source>
</evidence>
<accession>A0A2P7NTV7</accession>
<protein>
    <submittedName>
        <fullName evidence="2">Uncharacterized protein</fullName>
    </submittedName>
</protein>
<name>A0A2P7NTV7_9PROT</name>